<name>A0AAU2K117_9ACTN</name>
<feature type="domain" description="Gamma-glutamylcyclotransferase AIG2-like" evidence="1">
    <location>
        <begin position="9"/>
        <end position="114"/>
    </location>
</feature>
<dbReference type="Gene3D" id="3.10.490.10">
    <property type="entry name" value="Gamma-glutamyl cyclotransferase-like"/>
    <property type="match status" value="1"/>
</dbReference>
<dbReference type="CDD" id="cd06661">
    <property type="entry name" value="GGCT_like"/>
    <property type="match status" value="1"/>
</dbReference>
<dbReference type="InterPro" id="IPR036568">
    <property type="entry name" value="GGCT-like_sf"/>
</dbReference>
<evidence type="ECO:0000313" key="2">
    <source>
        <dbReference type="EMBL" id="WTU77702.1"/>
    </source>
</evidence>
<dbReference type="SUPFAM" id="SSF110857">
    <property type="entry name" value="Gamma-glutamyl cyclotransferase-like"/>
    <property type="match status" value="1"/>
</dbReference>
<evidence type="ECO:0000259" key="1">
    <source>
        <dbReference type="Pfam" id="PF06094"/>
    </source>
</evidence>
<protein>
    <submittedName>
        <fullName evidence="2">Gamma-glutamylcyclotransferase</fullName>
    </submittedName>
</protein>
<dbReference type="InterPro" id="IPR013024">
    <property type="entry name" value="GGCT-like"/>
</dbReference>
<dbReference type="InterPro" id="IPR009288">
    <property type="entry name" value="AIG2-like_dom"/>
</dbReference>
<reference evidence="2" key="1">
    <citation type="submission" date="2022-10" db="EMBL/GenBank/DDBJ databases">
        <title>The complete genomes of actinobacterial strains from the NBC collection.</title>
        <authorList>
            <person name="Joergensen T.S."/>
            <person name="Alvarez Arevalo M."/>
            <person name="Sterndorff E.B."/>
            <person name="Faurdal D."/>
            <person name="Vuksanovic O."/>
            <person name="Mourched A.-S."/>
            <person name="Charusanti P."/>
            <person name="Shaw S."/>
            <person name="Blin K."/>
            <person name="Weber T."/>
        </authorList>
    </citation>
    <scope>NUCLEOTIDE SEQUENCE</scope>
    <source>
        <strain evidence="2">NBC_00049</strain>
    </source>
</reference>
<accession>A0AAU2K117</accession>
<proteinExistence type="predicted"/>
<dbReference type="EMBL" id="CP108264">
    <property type="protein sequence ID" value="WTU77702.1"/>
    <property type="molecule type" value="Genomic_DNA"/>
</dbReference>
<sequence length="129" mass="13575">MPEHTPRLLFSYGTLQSEQQVQLARFGRLLEGSPDALPGCRTTHVKITDPDVIAASGTDLHPLVVPSAAETDAVDGTLIRITDSELAAADDYEVDDYVRSAAVLRSGATAWAFLDVRAADGARAAGAPA</sequence>
<dbReference type="Pfam" id="PF06094">
    <property type="entry name" value="GGACT"/>
    <property type="match status" value="1"/>
</dbReference>
<organism evidence="2">
    <name type="scientific">Streptomyces sp. NBC_00049</name>
    <dbReference type="NCBI Taxonomy" id="2903617"/>
    <lineage>
        <taxon>Bacteria</taxon>
        <taxon>Bacillati</taxon>
        <taxon>Actinomycetota</taxon>
        <taxon>Actinomycetes</taxon>
        <taxon>Kitasatosporales</taxon>
        <taxon>Streptomycetaceae</taxon>
        <taxon>Streptomyces</taxon>
    </lineage>
</organism>
<gene>
    <name evidence="2" type="ORF">OG327_32715</name>
</gene>
<dbReference type="AlphaFoldDB" id="A0AAU2K117"/>